<accession>A0A1H8FCF4</accession>
<dbReference type="FunFam" id="1.10.10.10:FF:000049">
    <property type="entry name" value="Heat-inducible transcription repressor HrcA"/>
    <property type="match status" value="1"/>
</dbReference>
<organism evidence="9 10">
    <name type="scientific">Peptostreptococcus russellii</name>
    <dbReference type="NCBI Taxonomy" id="215200"/>
    <lineage>
        <taxon>Bacteria</taxon>
        <taxon>Bacillati</taxon>
        <taxon>Bacillota</taxon>
        <taxon>Clostridia</taxon>
        <taxon>Peptostreptococcales</taxon>
        <taxon>Peptostreptococcaceae</taxon>
        <taxon>Peptostreptococcus</taxon>
    </lineage>
</organism>
<evidence type="ECO:0000313" key="9">
    <source>
        <dbReference type="EMBL" id="SEN29215.1"/>
    </source>
</evidence>
<evidence type="ECO:0000313" key="10">
    <source>
        <dbReference type="Proteomes" id="UP000199512"/>
    </source>
</evidence>
<dbReference type="STRING" id="215200.SAMN05216454_10270"/>
<dbReference type="PANTHER" id="PTHR34824:SF1">
    <property type="entry name" value="HEAT-INDUCIBLE TRANSCRIPTION REPRESSOR HRCA"/>
    <property type="match status" value="1"/>
</dbReference>
<dbReference type="InterPro" id="IPR029016">
    <property type="entry name" value="GAF-like_dom_sf"/>
</dbReference>
<dbReference type="Pfam" id="PF03444">
    <property type="entry name" value="WHD_HrcA"/>
    <property type="match status" value="1"/>
</dbReference>
<evidence type="ECO:0000256" key="6">
    <source>
        <dbReference type="HAMAP-Rule" id="MF_00081"/>
    </source>
</evidence>
<evidence type="ECO:0000256" key="3">
    <source>
        <dbReference type="ARBA" id="ARBA00023016"/>
    </source>
</evidence>
<dbReference type="Gene3D" id="1.10.10.10">
    <property type="entry name" value="Winged helix-like DNA-binding domain superfamily/Winged helix DNA-binding domain"/>
    <property type="match status" value="1"/>
</dbReference>
<sequence>MDLTDRQLNILKAIVKDYVETAEAVGSRTISKKYNLGISAATIRNEMADLEEMGYLIQPHTSAGRIPTQKGYELYVDSLMSDHELEDHEKEILQRCIRNDFEKADDFISELSRILSSMTNYTTIAVYDRGVESHRIKYIQLVSLSADKILLIVVSEEGEIKSREFETTIELPQAKLNVISSHLSSKLEGMKIGDLDEDMISYIKFEIGEYSEIVDDLVYLLNNVVDGDEYKMSMTGATNIFNYPEFNDMVKARSFLNMLEEKESIAKMIGAKGIQKDNLNIVIGNDGDELSTDLSIVTATYNVSDNLHGKISFIGPTRMDYSKVYSILNYMSLLLNNK</sequence>
<dbReference type="InterPro" id="IPR036388">
    <property type="entry name" value="WH-like_DNA-bd_sf"/>
</dbReference>
<reference evidence="9 10" key="1">
    <citation type="submission" date="2016-10" db="EMBL/GenBank/DDBJ databases">
        <authorList>
            <person name="de Groot N.N."/>
        </authorList>
    </citation>
    <scope>NUCLEOTIDE SEQUENCE [LARGE SCALE GENOMIC DNA]</scope>
    <source>
        <strain evidence="9 10">Calf135</strain>
    </source>
</reference>
<evidence type="ECO:0000256" key="4">
    <source>
        <dbReference type="ARBA" id="ARBA00023163"/>
    </source>
</evidence>
<feature type="domain" description="Winged helix-turn-helix transcription repressor HrcA DNA-binding" evidence="8">
    <location>
        <begin position="2"/>
        <end position="74"/>
    </location>
</feature>
<dbReference type="PANTHER" id="PTHR34824">
    <property type="entry name" value="HEAT-INDUCIBLE TRANSCRIPTION REPRESSOR HRCA"/>
    <property type="match status" value="1"/>
</dbReference>
<evidence type="ECO:0000259" key="8">
    <source>
        <dbReference type="Pfam" id="PF03444"/>
    </source>
</evidence>
<dbReference type="GO" id="GO:0003677">
    <property type="term" value="F:DNA binding"/>
    <property type="evidence" value="ECO:0007669"/>
    <property type="project" value="InterPro"/>
</dbReference>
<dbReference type="GO" id="GO:0045892">
    <property type="term" value="P:negative regulation of DNA-templated transcription"/>
    <property type="evidence" value="ECO:0007669"/>
    <property type="project" value="UniProtKB-UniRule"/>
</dbReference>
<feature type="domain" description="Heat-inducible transcription repressor HrcA C-terminal" evidence="7">
    <location>
        <begin position="105"/>
        <end position="324"/>
    </location>
</feature>
<dbReference type="HAMAP" id="MF_00081">
    <property type="entry name" value="HrcA"/>
    <property type="match status" value="1"/>
</dbReference>
<evidence type="ECO:0000256" key="2">
    <source>
        <dbReference type="ARBA" id="ARBA00023015"/>
    </source>
</evidence>
<keyword evidence="1 6" id="KW-0678">Repressor</keyword>
<dbReference type="PIRSF" id="PIRSF005485">
    <property type="entry name" value="HrcA"/>
    <property type="match status" value="1"/>
</dbReference>
<comment type="function">
    <text evidence="5 6">Negative regulator of class I heat shock genes (grpE-dnaK-dnaJ and groELS operons). Prevents heat-shock induction of these operons.</text>
</comment>
<keyword evidence="10" id="KW-1185">Reference proteome</keyword>
<dbReference type="AlphaFoldDB" id="A0A1H8FCF4"/>
<dbReference type="EMBL" id="FODF01000002">
    <property type="protein sequence ID" value="SEN29215.1"/>
    <property type="molecule type" value="Genomic_DNA"/>
</dbReference>
<dbReference type="InterPro" id="IPR005104">
    <property type="entry name" value="WHTH_HrcA_DNA-bd"/>
</dbReference>
<gene>
    <name evidence="6" type="primary">hrcA</name>
    <name evidence="9" type="ORF">SAMN05216454_10270</name>
</gene>
<dbReference type="InterPro" id="IPR021153">
    <property type="entry name" value="HrcA_C"/>
</dbReference>
<dbReference type="SUPFAM" id="SSF55781">
    <property type="entry name" value="GAF domain-like"/>
    <property type="match status" value="1"/>
</dbReference>
<dbReference type="SUPFAM" id="SSF46785">
    <property type="entry name" value="Winged helix' DNA-binding domain"/>
    <property type="match status" value="1"/>
</dbReference>
<dbReference type="Gene3D" id="3.30.450.40">
    <property type="match status" value="1"/>
</dbReference>
<dbReference type="InterPro" id="IPR002571">
    <property type="entry name" value="HrcA"/>
</dbReference>
<keyword evidence="2 6" id="KW-0805">Transcription regulation</keyword>
<dbReference type="NCBIfam" id="TIGR00331">
    <property type="entry name" value="hrcA"/>
    <property type="match status" value="1"/>
</dbReference>
<evidence type="ECO:0000256" key="5">
    <source>
        <dbReference type="ARBA" id="ARBA00055319"/>
    </source>
</evidence>
<proteinExistence type="inferred from homology"/>
<evidence type="ECO:0000256" key="1">
    <source>
        <dbReference type="ARBA" id="ARBA00022491"/>
    </source>
</evidence>
<dbReference type="Gene3D" id="3.30.390.60">
    <property type="entry name" value="Heat-inducible transcription repressor hrca homolog, domain 3"/>
    <property type="match status" value="1"/>
</dbReference>
<keyword evidence="3 6" id="KW-0346">Stress response</keyword>
<comment type="similarity">
    <text evidence="6">Belongs to the HrcA family.</text>
</comment>
<dbReference type="RefSeq" id="WP_091973930.1">
    <property type="nucleotide sequence ID" value="NZ_CAUWDX010000048.1"/>
</dbReference>
<name>A0A1H8FCF4_9FIRM</name>
<keyword evidence="4 6" id="KW-0804">Transcription</keyword>
<dbReference type="Pfam" id="PF01628">
    <property type="entry name" value="HrcA"/>
    <property type="match status" value="1"/>
</dbReference>
<dbReference type="InterPro" id="IPR023120">
    <property type="entry name" value="WHTH_transcript_rep_HrcA_IDD"/>
</dbReference>
<dbReference type="OrthoDB" id="9783139at2"/>
<dbReference type="Proteomes" id="UP000199512">
    <property type="component" value="Unassembled WGS sequence"/>
</dbReference>
<dbReference type="InterPro" id="IPR036390">
    <property type="entry name" value="WH_DNA-bd_sf"/>
</dbReference>
<protein>
    <recommendedName>
        <fullName evidence="6">Heat-inducible transcription repressor HrcA</fullName>
    </recommendedName>
</protein>
<evidence type="ECO:0000259" key="7">
    <source>
        <dbReference type="Pfam" id="PF01628"/>
    </source>
</evidence>